<feature type="domain" description="GGDEF" evidence="4">
    <location>
        <begin position="460"/>
        <end position="599"/>
    </location>
</feature>
<comment type="caution">
    <text evidence="5">The sequence shown here is derived from an EMBL/GenBank/DDBJ whole genome shotgun (WGS) entry which is preliminary data.</text>
</comment>
<dbReference type="SMART" id="SM00052">
    <property type="entry name" value="EAL"/>
    <property type="match status" value="1"/>
</dbReference>
<dbReference type="GO" id="GO:0016020">
    <property type="term" value="C:membrane"/>
    <property type="evidence" value="ECO:0007669"/>
    <property type="project" value="InterPro"/>
</dbReference>
<evidence type="ECO:0000313" key="5">
    <source>
        <dbReference type="EMBL" id="MBB4843326.1"/>
    </source>
</evidence>
<sequence>MKSRPAQDTRVPAALAISGYRPSLRTAIAVPFALILCFTVGFQALTRHQQVNDLVDQEGHRLLAALTNSSRDRLALFLDEPFHIQRDIADAIGRHELYKPGDLQPIHQHLLGVYRDLYAAQHQLSVLSFGSEAGEYVGLRREGEDFSLMLKDRSTAGQLHIYAGPQRGAVTASFPNYDPRGRPWYAPIAQQGKAGWTPLYTNRDERQQITLSAATPVLREGKLLGVMEADLDLAGLNHFLIDEPLRGQGVLLIVDKLGRLVAHSERSSVVAEENTGSNGSERLRMSDSPSRLVRAAAAQVDAGPAGQSHEFELRLGGERFFCRVIPYFDARGLDWRIVALLPESDLLGDAREAGQRVTWLVVLVALLGLGLGLWVLSWVTRPIHHTVAAANQLAQGRWDAPHIEHGRLQETAILVHAFTQMSERLQRSFDELRDQLRYDGLTQLLTRRGLLEQAQWMQERPAVLCLVGLDAFRAINDNVGYGTADSLLQAVAQRLRESQAPETLMARVGGDEFVILYFDFPAPPAEAASAAAFAAGERLHALFGKPFASGDDEVLVSASVGLVGGQLAVQALPEWLRNASVALGEAKRRGHGSVVLFEPGMMEASRQRAQLAQELRHALQGQQFLVHYQPVIALASGEATGAEALLRWQSPERGMVPPAVFIPVAEESDLILGLGLWVLRQATRDIAAQLHDLPAGFELHVNLSARQLIQSDFVEQLRQALADSGLPAQHLTLELTESLLLGGDAAIEARLREIRALGVKIAIDDFGTGYSSLAYLSRLPFDCLKIDQSFVRKLGHSSQDAAIVSAVLNMAEGFGVDVVAEGVETEADALLLRQMGCAHAQGYFFGHPTPLGQCDWRRRGLGTAPPQLAKP</sequence>
<evidence type="ECO:0000259" key="3">
    <source>
        <dbReference type="PROSITE" id="PS50885"/>
    </source>
</evidence>
<dbReference type="PROSITE" id="PS50885">
    <property type="entry name" value="HAMP"/>
    <property type="match status" value="1"/>
</dbReference>
<dbReference type="NCBIfam" id="TIGR00254">
    <property type="entry name" value="GGDEF"/>
    <property type="match status" value="1"/>
</dbReference>
<protein>
    <submittedName>
        <fullName evidence="5">Diguanylate cyclase (GGDEF)-like protein</fullName>
    </submittedName>
</protein>
<dbReference type="SUPFAM" id="SSF158472">
    <property type="entry name" value="HAMP domain-like"/>
    <property type="match status" value="1"/>
</dbReference>
<dbReference type="Gene3D" id="3.20.20.450">
    <property type="entry name" value="EAL domain"/>
    <property type="match status" value="1"/>
</dbReference>
<dbReference type="InterPro" id="IPR050706">
    <property type="entry name" value="Cyclic-di-GMP_PDE-like"/>
</dbReference>
<dbReference type="PROSITE" id="PS50883">
    <property type="entry name" value="EAL"/>
    <property type="match status" value="1"/>
</dbReference>
<keyword evidence="6" id="KW-1185">Reference proteome</keyword>
<feature type="transmembrane region" description="Helical" evidence="1">
    <location>
        <begin position="357"/>
        <end position="379"/>
    </location>
</feature>
<accession>A0A840L5M5</accession>
<evidence type="ECO:0000313" key="6">
    <source>
        <dbReference type="Proteomes" id="UP000562027"/>
    </source>
</evidence>
<dbReference type="CDD" id="cd12913">
    <property type="entry name" value="PDC1_MCP_like"/>
    <property type="match status" value="1"/>
</dbReference>
<dbReference type="PANTHER" id="PTHR33121">
    <property type="entry name" value="CYCLIC DI-GMP PHOSPHODIESTERASE PDEF"/>
    <property type="match status" value="1"/>
</dbReference>
<dbReference type="Gene3D" id="3.30.450.20">
    <property type="entry name" value="PAS domain"/>
    <property type="match status" value="1"/>
</dbReference>
<dbReference type="InterPro" id="IPR000160">
    <property type="entry name" value="GGDEF_dom"/>
</dbReference>
<evidence type="ECO:0000259" key="2">
    <source>
        <dbReference type="PROSITE" id="PS50883"/>
    </source>
</evidence>
<dbReference type="InterPro" id="IPR035919">
    <property type="entry name" value="EAL_sf"/>
</dbReference>
<dbReference type="AlphaFoldDB" id="A0A840L5M5"/>
<dbReference type="Pfam" id="PF00990">
    <property type="entry name" value="GGDEF"/>
    <property type="match status" value="1"/>
</dbReference>
<dbReference type="Proteomes" id="UP000562027">
    <property type="component" value="Unassembled WGS sequence"/>
</dbReference>
<reference evidence="5 6" key="1">
    <citation type="submission" date="2020-08" db="EMBL/GenBank/DDBJ databases">
        <title>Functional genomics of gut bacteria from endangered species of beetles.</title>
        <authorList>
            <person name="Carlos-Shanley C."/>
        </authorList>
    </citation>
    <scope>NUCLEOTIDE SEQUENCE [LARGE SCALE GENOMIC DNA]</scope>
    <source>
        <strain evidence="5 6">S00239</strain>
    </source>
</reference>
<organism evidence="5 6">
    <name type="scientific">Roseateles oligotrophus</name>
    <dbReference type="NCBI Taxonomy" id="1769250"/>
    <lineage>
        <taxon>Bacteria</taxon>
        <taxon>Pseudomonadati</taxon>
        <taxon>Pseudomonadota</taxon>
        <taxon>Betaproteobacteria</taxon>
        <taxon>Burkholderiales</taxon>
        <taxon>Sphaerotilaceae</taxon>
        <taxon>Roseateles</taxon>
    </lineage>
</organism>
<dbReference type="PANTHER" id="PTHR33121:SF70">
    <property type="entry name" value="SIGNALING PROTEIN YKOW"/>
    <property type="match status" value="1"/>
</dbReference>
<dbReference type="SUPFAM" id="SSF141868">
    <property type="entry name" value="EAL domain-like"/>
    <property type="match status" value="1"/>
</dbReference>
<dbReference type="InterPro" id="IPR043128">
    <property type="entry name" value="Rev_trsase/Diguanyl_cyclase"/>
</dbReference>
<dbReference type="Pfam" id="PF00672">
    <property type="entry name" value="HAMP"/>
    <property type="match status" value="1"/>
</dbReference>
<keyword evidence="1" id="KW-1133">Transmembrane helix</keyword>
<dbReference type="InterPro" id="IPR029787">
    <property type="entry name" value="Nucleotide_cyclase"/>
</dbReference>
<dbReference type="InterPro" id="IPR003660">
    <property type="entry name" value="HAMP_dom"/>
</dbReference>
<keyword evidence="1" id="KW-0472">Membrane</keyword>
<gene>
    <name evidence="5" type="ORF">HNP55_001845</name>
</gene>
<dbReference type="InterPro" id="IPR001633">
    <property type="entry name" value="EAL_dom"/>
</dbReference>
<dbReference type="SMART" id="SM00267">
    <property type="entry name" value="GGDEF"/>
    <property type="match status" value="1"/>
</dbReference>
<keyword evidence="1" id="KW-0812">Transmembrane</keyword>
<dbReference type="EMBL" id="JACHLP010000003">
    <property type="protein sequence ID" value="MBB4843326.1"/>
    <property type="molecule type" value="Genomic_DNA"/>
</dbReference>
<dbReference type="CDD" id="cd01949">
    <property type="entry name" value="GGDEF"/>
    <property type="match status" value="1"/>
</dbReference>
<name>A0A840L5M5_9BURK</name>
<dbReference type="Gene3D" id="3.30.70.270">
    <property type="match status" value="1"/>
</dbReference>
<dbReference type="CDD" id="cd06225">
    <property type="entry name" value="HAMP"/>
    <property type="match status" value="1"/>
</dbReference>
<dbReference type="GO" id="GO:0071111">
    <property type="term" value="F:cyclic-guanylate-specific phosphodiesterase activity"/>
    <property type="evidence" value="ECO:0007669"/>
    <property type="project" value="InterPro"/>
</dbReference>
<feature type="domain" description="HAMP" evidence="3">
    <location>
        <begin position="377"/>
        <end position="430"/>
    </location>
</feature>
<dbReference type="CDD" id="cd01948">
    <property type="entry name" value="EAL"/>
    <property type="match status" value="1"/>
</dbReference>
<dbReference type="RefSeq" id="WP_184298474.1">
    <property type="nucleotide sequence ID" value="NZ_JACHLP010000003.1"/>
</dbReference>
<dbReference type="Pfam" id="PF00563">
    <property type="entry name" value="EAL"/>
    <property type="match status" value="1"/>
</dbReference>
<dbReference type="Gene3D" id="6.10.340.10">
    <property type="match status" value="1"/>
</dbReference>
<evidence type="ECO:0000259" key="4">
    <source>
        <dbReference type="PROSITE" id="PS50887"/>
    </source>
</evidence>
<feature type="domain" description="EAL" evidence="2">
    <location>
        <begin position="608"/>
        <end position="862"/>
    </location>
</feature>
<dbReference type="GO" id="GO:0007165">
    <property type="term" value="P:signal transduction"/>
    <property type="evidence" value="ECO:0007669"/>
    <property type="project" value="InterPro"/>
</dbReference>
<proteinExistence type="predicted"/>
<dbReference type="SUPFAM" id="SSF55073">
    <property type="entry name" value="Nucleotide cyclase"/>
    <property type="match status" value="1"/>
</dbReference>
<dbReference type="PROSITE" id="PS50887">
    <property type="entry name" value="GGDEF"/>
    <property type="match status" value="1"/>
</dbReference>
<evidence type="ECO:0000256" key="1">
    <source>
        <dbReference type="SAM" id="Phobius"/>
    </source>
</evidence>
<dbReference type="SMART" id="SM00304">
    <property type="entry name" value="HAMP"/>
    <property type="match status" value="1"/>
</dbReference>